<sequence>MNKFIEITENGKRILINLGCVIRIEDYRKQCILHFIDGTPPLTINLAYESLKSILQDPNHSMYG</sequence>
<reference evidence="1 2" key="1">
    <citation type="submission" date="2016-11" db="EMBL/GenBank/DDBJ databases">
        <authorList>
            <person name="Jaros S."/>
            <person name="Januszkiewicz K."/>
            <person name="Wedrychowicz H."/>
        </authorList>
    </citation>
    <scope>NUCLEOTIDE SEQUENCE [LARGE SCALE GENOMIC DNA]</scope>
    <source>
        <strain evidence="1 2">DSM 26883</strain>
    </source>
</reference>
<gene>
    <name evidence="1" type="ORF">SAMN05444349_15514</name>
</gene>
<dbReference type="EMBL" id="FQVD01000055">
    <property type="protein sequence ID" value="SHF98579.1"/>
    <property type="molecule type" value="Genomic_DNA"/>
</dbReference>
<keyword evidence="2" id="KW-1185">Reference proteome</keyword>
<dbReference type="AlphaFoldDB" id="A0A1M5G4E5"/>
<dbReference type="Proteomes" id="UP000184436">
    <property type="component" value="Unassembled WGS sequence"/>
</dbReference>
<name>A0A1M5G4E5_9BACE</name>
<accession>A0A1M5G4E5</accession>
<organism evidence="1 2">
    <name type="scientific">Bacteroides faecichinchillae</name>
    <dbReference type="NCBI Taxonomy" id="871325"/>
    <lineage>
        <taxon>Bacteria</taxon>
        <taxon>Pseudomonadati</taxon>
        <taxon>Bacteroidota</taxon>
        <taxon>Bacteroidia</taxon>
        <taxon>Bacteroidales</taxon>
        <taxon>Bacteroidaceae</taxon>
        <taxon>Bacteroides</taxon>
    </lineage>
</organism>
<evidence type="ECO:0000313" key="2">
    <source>
        <dbReference type="Proteomes" id="UP000184436"/>
    </source>
</evidence>
<protein>
    <submittedName>
        <fullName evidence="1">Uncharacterized protein</fullName>
    </submittedName>
</protein>
<proteinExistence type="predicted"/>
<evidence type="ECO:0000313" key="1">
    <source>
        <dbReference type="EMBL" id="SHF98579.1"/>
    </source>
</evidence>